<protein>
    <submittedName>
        <fullName evidence="1">Uncharacterized protein</fullName>
    </submittedName>
</protein>
<evidence type="ECO:0000313" key="1">
    <source>
        <dbReference type="EMBL" id="CAK0904199.1"/>
    </source>
</evidence>
<sequence length="205" mass="22107">NLDLMMSQLDGMGSTLGGVAALVRKVDNLADTVDRHGGLFETIQADLAALQKKLSDSYNESSAGGNVAMPKFYSLQCAYSVVFQSAEQAKDFIALTRLNDSGMTWKDPRNGESKLLRARPDQTMGVRRKQKEVEKRTRWSEGCRLGANGPRGILFAASADDAWDFFALQEAPGETSSIAPNVANLPEWGIGIGMANEITTAATST</sequence>
<dbReference type="EMBL" id="CAUYUJ010021370">
    <property type="protein sequence ID" value="CAK0904199.1"/>
    <property type="molecule type" value="Genomic_DNA"/>
</dbReference>
<dbReference type="Proteomes" id="UP001189429">
    <property type="component" value="Unassembled WGS sequence"/>
</dbReference>
<name>A0ABN9XZM4_9DINO</name>
<feature type="non-terminal residue" evidence="1">
    <location>
        <position position="1"/>
    </location>
</feature>
<proteinExistence type="predicted"/>
<organism evidence="1 2">
    <name type="scientific">Prorocentrum cordatum</name>
    <dbReference type="NCBI Taxonomy" id="2364126"/>
    <lineage>
        <taxon>Eukaryota</taxon>
        <taxon>Sar</taxon>
        <taxon>Alveolata</taxon>
        <taxon>Dinophyceae</taxon>
        <taxon>Prorocentrales</taxon>
        <taxon>Prorocentraceae</taxon>
        <taxon>Prorocentrum</taxon>
    </lineage>
</organism>
<keyword evidence="2" id="KW-1185">Reference proteome</keyword>
<accession>A0ABN9XZM4</accession>
<evidence type="ECO:0000313" key="2">
    <source>
        <dbReference type="Proteomes" id="UP001189429"/>
    </source>
</evidence>
<comment type="caution">
    <text evidence="1">The sequence shown here is derived from an EMBL/GenBank/DDBJ whole genome shotgun (WGS) entry which is preliminary data.</text>
</comment>
<gene>
    <name evidence="1" type="ORF">PCOR1329_LOCUS80304</name>
</gene>
<reference evidence="1" key="1">
    <citation type="submission" date="2023-10" db="EMBL/GenBank/DDBJ databases">
        <authorList>
            <person name="Chen Y."/>
            <person name="Shah S."/>
            <person name="Dougan E. K."/>
            <person name="Thang M."/>
            <person name="Chan C."/>
        </authorList>
    </citation>
    <scope>NUCLEOTIDE SEQUENCE [LARGE SCALE GENOMIC DNA]</scope>
</reference>